<organism evidence="2 3">
    <name type="scientific">Polyplax serrata</name>
    <name type="common">Common mouse louse</name>
    <dbReference type="NCBI Taxonomy" id="468196"/>
    <lineage>
        <taxon>Eukaryota</taxon>
        <taxon>Metazoa</taxon>
        <taxon>Ecdysozoa</taxon>
        <taxon>Arthropoda</taxon>
        <taxon>Hexapoda</taxon>
        <taxon>Insecta</taxon>
        <taxon>Pterygota</taxon>
        <taxon>Neoptera</taxon>
        <taxon>Paraneoptera</taxon>
        <taxon>Psocodea</taxon>
        <taxon>Troctomorpha</taxon>
        <taxon>Phthiraptera</taxon>
        <taxon>Anoplura</taxon>
        <taxon>Polyplacidae</taxon>
        <taxon>Polyplax</taxon>
    </lineage>
</organism>
<dbReference type="EMBL" id="JAWJWE010000001">
    <property type="protein sequence ID" value="KAK6645106.1"/>
    <property type="molecule type" value="Genomic_DNA"/>
</dbReference>
<dbReference type="AlphaFoldDB" id="A0AAN8SHZ2"/>
<comment type="caution">
    <text evidence="2">The sequence shown here is derived from an EMBL/GenBank/DDBJ whole genome shotgun (WGS) entry which is preliminary data.</text>
</comment>
<gene>
    <name evidence="2" type="ORF">RUM43_001382</name>
</gene>
<protein>
    <submittedName>
        <fullName evidence="2">Uncharacterized protein</fullName>
    </submittedName>
</protein>
<feature type="region of interest" description="Disordered" evidence="1">
    <location>
        <begin position="1"/>
        <end position="26"/>
    </location>
</feature>
<evidence type="ECO:0000313" key="2">
    <source>
        <dbReference type="EMBL" id="KAK6645106.1"/>
    </source>
</evidence>
<feature type="compositionally biased region" description="Polar residues" evidence="1">
    <location>
        <begin position="14"/>
        <end position="26"/>
    </location>
</feature>
<proteinExistence type="predicted"/>
<dbReference type="Proteomes" id="UP001372834">
    <property type="component" value="Unassembled WGS sequence"/>
</dbReference>
<evidence type="ECO:0000313" key="3">
    <source>
        <dbReference type="Proteomes" id="UP001372834"/>
    </source>
</evidence>
<sequence>MAESGDAEMKDTDPQQNGTDSVNNDDSTFRYEFEKPITVMYQENQILLFQEIPIEMNLKYLKTKYSCLFKVIRNCRKVIYGDGRNLDVEMPDFKGRPMMKIYLMFCRYSFGFNLEMKCPKFEFVSEAAFNLEIQDIKFYKIEAEKRHGRFVIIKLVNQHCVN</sequence>
<reference evidence="2 3" key="1">
    <citation type="submission" date="2023-10" db="EMBL/GenBank/DDBJ databases">
        <title>Genomes of two closely related lineages of the louse Polyplax serrata with different host specificities.</title>
        <authorList>
            <person name="Martinu J."/>
            <person name="Tarabai H."/>
            <person name="Stefka J."/>
            <person name="Hypsa V."/>
        </authorList>
    </citation>
    <scope>NUCLEOTIDE SEQUENCE [LARGE SCALE GENOMIC DNA]</scope>
    <source>
        <strain evidence="2">HR10_N</strain>
    </source>
</reference>
<name>A0AAN8SHZ2_POLSC</name>
<evidence type="ECO:0000256" key="1">
    <source>
        <dbReference type="SAM" id="MobiDB-lite"/>
    </source>
</evidence>
<accession>A0AAN8SHZ2</accession>